<dbReference type="InterPro" id="IPR052929">
    <property type="entry name" value="RNase_H-like_EbsB-rel"/>
</dbReference>
<dbReference type="AlphaFoldDB" id="A0AAW2CFQ3"/>
<comment type="caution">
    <text evidence="2">The sequence shown here is derived from an EMBL/GenBank/DDBJ whole genome shotgun (WGS) entry which is preliminary data.</text>
</comment>
<reference evidence="2 3" key="1">
    <citation type="submission" date="2024-01" db="EMBL/GenBank/DDBJ databases">
        <title>A telomere-to-telomere, gap-free genome of sweet tea (Lithocarpus litseifolius).</title>
        <authorList>
            <person name="Zhou J."/>
        </authorList>
    </citation>
    <scope>NUCLEOTIDE SEQUENCE [LARGE SCALE GENOMIC DNA]</scope>
    <source>
        <strain evidence="2">Zhou-2022a</strain>
        <tissue evidence="2">Leaf</tissue>
    </source>
</reference>
<evidence type="ECO:0000259" key="1">
    <source>
        <dbReference type="Pfam" id="PF13456"/>
    </source>
</evidence>
<protein>
    <recommendedName>
        <fullName evidence="1">RNase H type-1 domain-containing protein</fullName>
    </recommendedName>
</protein>
<sequence length="169" mass="18278">MNIPNTAPQSGQSWKPPPSSLYKLNFDAAIFDGIQSLGFRAIIGNSAGEVMAAMSVKGPSISCNEEAKAWACRKALEFAVESGFTEMIIEGDNVAVMKAVASTSGDLSLLGHVYEDIKSSIRGLHFADISCVRRGGNKVAHILAQYARNIDNELYWMEDPPPPVIEALY</sequence>
<dbReference type="Proteomes" id="UP001459277">
    <property type="component" value="Unassembled WGS sequence"/>
</dbReference>
<accession>A0AAW2CFQ3</accession>
<dbReference type="InterPro" id="IPR012337">
    <property type="entry name" value="RNaseH-like_sf"/>
</dbReference>
<dbReference type="GO" id="GO:0003676">
    <property type="term" value="F:nucleic acid binding"/>
    <property type="evidence" value="ECO:0007669"/>
    <property type="project" value="InterPro"/>
</dbReference>
<dbReference type="PANTHER" id="PTHR47074">
    <property type="entry name" value="BNAC02G40300D PROTEIN"/>
    <property type="match status" value="1"/>
</dbReference>
<proteinExistence type="predicted"/>
<organism evidence="2 3">
    <name type="scientific">Lithocarpus litseifolius</name>
    <dbReference type="NCBI Taxonomy" id="425828"/>
    <lineage>
        <taxon>Eukaryota</taxon>
        <taxon>Viridiplantae</taxon>
        <taxon>Streptophyta</taxon>
        <taxon>Embryophyta</taxon>
        <taxon>Tracheophyta</taxon>
        <taxon>Spermatophyta</taxon>
        <taxon>Magnoliopsida</taxon>
        <taxon>eudicotyledons</taxon>
        <taxon>Gunneridae</taxon>
        <taxon>Pentapetalae</taxon>
        <taxon>rosids</taxon>
        <taxon>fabids</taxon>
        <taxon>Fagales</taxon>
        <taxon>Fagaceae</taxon>
        <taxon>Lithocarpus</taxon>
    </lineage>
</organism>
<dbReference type="InterPro" id="IPR036397">
    <property type="entry name" value="RNaseH_sf"/>
</dbReference>
<dbReference type="EMBL" id="JAZDWU010000007">
    <property type="protein sequence ID" value="KAK9995674.1"/>
    <property type="molecule type" value="Genomic_DNA"/>
</dbReference>
<evidence type="ECO:0000313" key="2">
    <source>
        <dbReference type="EMBL" id="KAK9995674.1"/>
    </source>
</evidence>
<dbReference type="PANTHER" id="PTHR47074:SF48">
    <property type="entry name" value="POLYNUCLEOTIDYL TRANSFERASE, RIBONUCLEASE H-LIKE SUPERFAMILY PROTEIN"/>
    <property type="match status" value="1"/>
</dbReference>
<gene>
    <name evidence="2" type="ORF">SO802_020360</name>
</gene>
<keyword evidence="3" id="KW-1185">Reference proteome</keyword>
<dbReference type="SUPFAM" id="SSF53098">
    <property type="entry name" value="Ribonuclease H-like"/>
    <property type="match status" value="1"/>
</dbReference>
<dbReference type="CDD" id="cd06222">
    <property type="entry name" value="RNase_H_like"/>
    <property type="match status" value="1"/>
</dbReference>
<evidence type="ECO:0000313" key="3">
    <source>
        <dbReference type="Proteomes" id="UP001459277"/>
    </source>
</evidence>
<dbReference type="InterPro" id="IPR044730">
    <property type="entry name" value="RNase_H-like_dom_plant"/>
</dbReference>
<dbReference type="Gene3D" id="3.30.420.10">
    <property type="entry name" value="Ribonuclease H-like superfamily/Ribonuclease H"/>
    <property type="match status" value="1"/>
</dbReference>
<dbReference type="InterPro" id="IPR002156">
    <property type="entry name" value="RNaseH_domain"/>
</dbReference>
<name>A0AAW2CFQ3_9ROSI</name>
<dbReference type="Pfam" id="PF13456">
    <property type="entry name" value="RVT_3"/>
    <property type="match status" value="1"/>
</dbReference>
<feature type="domain" description="RNase H type-1" evidence="1">
    <location>
        <begin position="25"/>
        <end position="147"/>
    </location>
</feature>
<dbReference type="GO" id="GO:0004523">
    <property type="term" value="F:RNA-DNA hybrid ribonuclease activity"/>
    <property type="evidence" value="ECO:0007669"/>
    <property type="project" value="InterPro"/>
</dbReference>